<dbReference type="Pfam" id="PF13407">
    <property type="entry name" value="Peripla_BP_4"/>
    <property type="match status" value="1"/>
</dbReference>
<organism evidence="5 6">
    <name type="scientific">Lichenifustis flavocetrariae</name>
    <dbReference type="NCBI Taxonomy" id="2949735"/>
    <lineage>
        <taxon>Bacteria</taxon>
        <taxon>Pseudomonadati</taxon>
        <taxon>Pseudomonadota</taxon>
        <taxon>Alphaproteobacteria</taxon>
        <taxon>Hyphomicrobiales</taxon>
        <taxon>Lichenihabitantaceae</taxon>
        <taxon>Lichenifustis</taxon>
    </lineage>
</organism>
<evidence type="ECO:0000259" key="4">
    <source>
        <dbReference type="PROSITE" id="PS50932"/>
    </source>
</evidence>
<dbReference type="CDD" id="cd06307">
    <property type="entry name" value="PBP1_sugar_binding"/>
    <property type="match status" value="1"/>
</dbReference>
<sequence>MTAGDVAAAAGVSLATVDRVLNRRPGVREATVRAVQDAVERLGFRKDLFAANLARSRQYRFRFLLPHLPQNSFMQSVRREVELAALRGLDERITVSSNDYAAFDPKALAQQLAACRHDGTMGVAVVAVDAPEVRDAIARVAADDIAVLTLVSDVTPSRRARFIGPDNIAAGRVGASLLGRFAGGRRGRILTVAGRMTLRDHAERRLGFAQVIERDFPDLGLLPVAEGLDDGAVTKPLVAAALREVPDLIGVYSMGAGNRGIVAAIEEAGRARDVIAIGHELTPFMREALLSGTFDAAINQDASDEVRRAVRTLKALADGQADYQPDPIRIDIYMRDNLP</sequence>
<dbReference type="SMART" id="SM00354">
    <property type="entry name" value="HTH_LACI"/>
    <property type="match status" value="1"/>
</dbReference>
<dbReference type="Gene3D" id="1.10.260.40">
    <property type="entry name" value="lambda repressor-like DNA-binding domains"/>
    <property type="match status" value="1"/>
</dbReference>
<dbReference type="InterPro" id="IPR010982">
    <property type="entry name" value="Lambda_DNA-bd_dom_sf"/>
</dbReference>
<dbReference type="InterPro" id="IPR000843">
    <property type="entry name" value="HTH_LacI"/>
</dbReference>
<accession>A0AA41YZM8</accession>
<keyword evidence="6" id="KW-1185">Reference proteome</keyword>
<dbReference type="EMBL" id="JAMOIM010000014">
    <property type="protein sequence ID" value="MCW6510241.1"/>
    <property type="molecule type" value="Genomic_DNA"/>
</dbReference>
<evidence type="ECO:0000256" key="1">
    <source>
        <dbReference type="ARBA" id="ARBA00023015"/>
    </source>
</evidence>
<keyword evidence="2 5" id="KW-0238">DNA-binding</keyword>
<dbReference type="PANTHER" id="PTHR30146">
    <property type="entry name" value="LACI-RELATED TRANSCRIPTIONAL REPRESSOR"/>
    <property type="match status" value="1"/>
</dbReference>
<dbReference type="SUPFAM" id="SSF53822">
    <property type="entry name" value="Periplasmic binding protein-like I"/>
    <property type="match status" value="1"/>
</dbReference>
<protein>
    <submittedName>
        <fullName evidence="5">LacI family DNA-binding transcriptional regulator</fullName>
    </submittedName>
</protein>
<evidence type="ECO:0000313" key="6">
    <source>
        <dbReference type="Proteomes" id="UP001165667"/>
    </source>
</evidence>
<feature type="domain" description="HTH lacI-type" evidence="4">
    <location>
        <begin position="1"/>
        <end position="55"/>
    </location>
</feature>
<dbReference type="PROSITE" id="PS50932">
    <property type="entry name" value="HTH_LACI_2"/>
    <property type="match status" value="1"/>
</dbReference>
<dbReference type="GO" id="GO:0003700">
    <property type="term" value="F:DNA-binding transcription factor activity"/>
    <property type="evidence" value="ECO:0007669"/>
    <property type="project" value="TreeGrafter"/>
</dbReference>
<dbReference type="Proteomes" id="UP001165667">
    <property type="component" value="Unassembled WGS sequence"/>
</dbReference>
<evidence type="ECO:0000256" key="2">
    <source>
        <dbReference type="ARBA" id="ARBA00023125"/>
    </source>
</evidence>
<dbReference type="Pfam" id="PF00356">
    <property type="entry name" value="LacI"/>
    <property type="match status" value="1"/>
</dbReference>
<reference evidence="5" key="1">
    <citation type="submission" date="2022-05" db="EMBL/GenBank/DDBJ databases">
        <authorList>
            <person name="Pankratov T."/>
        </authorList>
    </citation>
    <scope>NUCLEOTIDE SEQUENCE</scope>
    <source>
        <strain evidence="5">BP6-180914</strain>
    </source>
</reference>
<keyword evidence="1" id="KW-0805">Transcription regulation</keyword>
<gene>
    <name evidence="5" type="ORF">M8523_19665</name>
</gene>
<dbReference type="InterPro" id="IPR025997">
    <property type="entry name" value="SBP_2_dom"/>
</dbReference>
<dbReference type="GO" id="GO:0000976">
    <property type="term" value="F:transcription cis-regulatory region binding"/>
    <property type="evidence" value="ECO:0007669"/>
    <property type="project" value="TreeGrafter"/>
</dbReference>
<dbReference type="CDD" id="cd01392">
    <property type="entry name" value="HTH_LacI"/>
    <property type="match status" value="1"/>
</dbReference>
<evidence type="ECO:0000256" key="3">
    <source>
        <dbReference type="ARBA" id="ARBA00023163"/>
    </source>
</evidence>
<evidence type="ECO:0000313" key="5">
    <source>
        <dbReference type="EMBL" id="MCW6510241.1"/>
    </source>
</evidence>
<dbReference type="PANTHER" id="PTHR30146:SF152">
    <property type="entry name" value="TRANSCRIPTIONAL REGULATORY PROTEIN"/>
    <property type="match status" value="1"/>
</dbReference>
<dbReference type="SUPFAM" id="SSF47413">
    <property type="entry name" value="lambda repressor-like DNA-binding domains"/>
    <property type="match status" value="1"/>
</dbReference>
<name>A0AA41YZM8_9HYPH</name>
<dbReference type="AlphaFoldDB" id="A0AA41YZM8"/>
<comment type="caution">
    <text evidence="5">The sequence shown here is derived from an EMBL/GenBank/DDBJ whole genome shotgun (WGS) entry which is preliminary data.</text>
</comment>
<keyword evidence="3" id="KW-0804">Transcription</keyword>
<proteinExistence type="predicted"/>
<dbReference type="InterPro" id="IPR028082">
    <property type="entry name" value="Peripla_BP_I"/>
</dbReference>
<dbReference type="Gene3D" id="3.40.50.2300">
    <property type="match status" value="2"/>
</dbReference>